<accession>A0A7R8UPP4</accession>
<keyword evidence="3 12" id="KW-0813">Transport</keyword>
<dbReference type="OrthoDB" id="8188903at2759"/>
<evidence type="ECO:0000256" key="12">
    <source>
        <dbReference type="RuleBase" id="RU000679"/>
    </source>
</evidence>
<comment type="subcellular location">
    <subcellularLocation>
        <location evidence="1">Membrane</location>
        <topology evidence="1">Multi-pass membrane protein</topology>
    </subcellularLocation>
</comment>
<evidence type="ECO:0000313" key="13">
    <source>
        <dbReference type="EMBL" id="CAD7084626.1"/>
    </source>
</evidence>
<evidence type="ECO:0000256" key="10">
    <source>
        <dbReference type="ARBA" id="ARBA00023201"/>
    </source>
</evidence>
<keyword evidence="11 12" id="KW-0407">Ion channel</keyword>
<gene>
    <name evidence="13" type="ORF">HERILL_LOCUS7509</name>
</gene>
<evidence type="ECO:0000256" key="1">
    <source>
        <dbReference type="ARBA" id="ARBA00004141"/>
    </source>
</evidence>
<evidence type="ECO:0000256" key="2">
    <source>
        <dbReference type="ARBA" id="ARBA00007193"/>
    </source>
</evidence>
<evidence type="ECO:0000256" key="8">
    <source>
        <dbReference type="ARBA" id="ARBA00023065"/>
    </source>
</evidence>
<keyword evidence="7" id="KW-0915">Sodium</keyword>
<sequence>MRTIFKLYRAFLASSLAFTLDTLYLNWNTTFPAVTVCEIYNGEKNWDISENYFGVGRDHRIDDYVADITFFSGKCHTCSYCEDIACPTNFEELISNFRTACRQLITNCSWIGEPFDCCSEFRPLNTEYGLCYSFNSLQTEPYSDLKFINNRETGPGSLRFALSEDTQIHVHPPNDIPYMMSEGVIRETVLWGSSKEIIFNAVEILNDPAVKIFSPEHRKCRFYNEIEERGENNECQ</sequence>
<evidence type="ECO:0000256" key="11">
    <source>
        <dbReference type="ARBA" id="ARBA00023303"/>
    </source>
</evidence>
<keyword evidence="9" id="KW-0472">Membrane</keyword>
<keyword evidence="10 12" id="KW-0739">Sodium transport</keyword>
<evidence type="ECO:0000256" key="5">
    <source>
        <dbReference type="ARBA" id="ARBA00022692"/>
    </source>
</evidence>
<dbReference type="Proteomes" id="UP000594454">
    <property type="component" value="Chromosome 3"/>
</dbReference>
<dbReference type="EMBL" id="LR899011">
    <property type="protein sequence ID" value="CAD7084626.1"/>
    <property type="molecule type" value="Genomic_DNA"/>
</dbReference>
<evidence type="ECO:0000313" key="14">
    <source>
        <dbReference type="Proteomes" id="UP000594454"/>
    </source>
</evidence>
<dbReference type="InterPro" id="IPR001873">
    <property type="entry name" value="ENaC"/>
</dbReference>
<keyword evidence="14" id="KW-1185">Reference proteome</keyword>
<keyword evidence="8 12" id="KW-0406">Ion transport</keyword>
<proteinExistence type="inferred from homology"/>
<dbReference type="Pfam" id="PF00858">
    <property type="entry name" value="ASC"/>
    <property type="match status" value="1"/>
</dbReference>
<keyword evidence="6" id="KW-1133">Transmembrane helix</keyword>
<evidence type="ECO:0000256" key="4">
    <source>
        <dbReference type="ARBA" id="ARBA00022461"/>
    </source>
</evidence>
<dbReference type="GO" id="GO:0005272">
    <property type="term" value="F:sodium channel activity"/>
    <property type="evidence" value="ECO:0007669"/>
    <property type="project" value="UniProtKB-KW"/>
</dbReference>
<reference evidence="13 14" key="1">
    <citation type="submission" date="2020-11" db="EMBL/GenBank/DDBJ databases">
        <authorList>
            <person name="Wallbank WR R."/>
            <person name="Pardo Diaz C."/>
            <person name="Kozak K."/>
            <person name="Martin S."/>
            <person name="Jiggins C."/>
            <person name="Moest M."/>
            <person name="Warren A I."/>
            <person name="Generalovic N T."/>
            <person name="Byers J.R.P. K."/>
            <person name="Montejo-Kovacevich G."/>
            <person name="Yen C E."/>
        </authorList>
    </citation>
    <scope>NUCLEOTIDE SEQUENCE [LARGE SCALE GENOMIC DNA]</scope>
</reference>
<dbReference type="GO" id="GO:0016020">
    <property type="term" value="C:membrane"/>
    <property type="evidence" value="ECO:0007669"/>
    <property type="project" value="UniProtKB-SubCell"/>
</dbReference>
<dbReference type="AlphaFoldDB" id="A0A7R8UPP4"/>
<protein>
    <submittedName>
        <fullName evidence="13">Uncharacterized protein</fullName>
    </submittedName>
</protein>
<dbReference type="FunCoup" id="A0A7R8UPP4">
    <property type="interactions" value="25"/>
</dbReference>
<dbReference type="InParanoid" id="A0A7R8UPP4"/>
<keyword evidence="5 12" id="KW-0812">Transmembrane</keyword>
<name>A0A7R8UPP4_HERIL</name>
<evidence type="ECO:0000256" key="6">
    <source>
        <dbReference type="ARBA" id="ARBA00022989"/>
    </source>
</evidence>
<dbReference type="Gene3D" id="2.60.470.10">
    <property type="entry name" value="Acid-sensing ion channels like domains"/>
    <property type="match status" value="1"/>
</dbReference>
<evidence type="ECO:0000256" key="3">
    <source>
        <dbReference type="ARBA" id="ARBA00022448"/>
    </source>
</evidence>
<organism evidence="13 14">
    <name type="scientific">Hermetia illucens</name>
    <name type="common">Black soldier fly</name>
    <dbReference type="NCBI Taxonomy" id="343691"/>
    <lineage>
        <taxon>Eukaryota</taxon>
        <taxon>Metazoa</taxon>
        <taxon>Ecdysozoa</taxon>
        <taxon>Arthropoda</taxon>
        <taxon>Hexapoda</taxon>
        <taxon>Insecta</taxon>
        <taxon>Pterygota</taxon>
        <taxon>Neoptera</taxon>
        <taxon>Endopterygota</taxon>
        <taxon>Diptera</taxon>
        <taxon>Brachycera</taxon>
        <taxon>Stratiomyomorpha</taxon>
        <taxon>Stratiomyidae</taxon>
        <taxon>Hermetiinae</taxon>
        <taxon>Hermetia</taxon>
    </lineage>
</organism>
<comment type="similarity">
    <text evidence="2 12">Belongs to the amiloride-sensitive sodium channel (TC 1.A.6) family.</text>
</comment>
<evidence type="ECO:0000256" key="9">
    <source>
        <dbReference type="ARBA" id="ARBA00023136"/>
    </source>
</evidence>
<evidence type="ECO:0000256" key="7">
    <source>
        <dbReference type="ARBA" id="ARBA00023053"/>
    </source>
</evidence>
<keyword evidence="4 12" id="KW-0894">Sodium channel</keyword>